<dbReference type="AlphaFoldDB" id="A0A978U7V8"/>
<accession>A0A978U7V8</accession>
<dbReference type="EMBL" id="JAEACU010000484">
    <property type="protein sequence ID" value="KAH7510522.1"/>
    <property type="molecule type" value="Genomic_DNA"/>
</dbReference>
<protein>
    <submittedName>
        <fullName evidence="1">Uncharacterized protein</fullName>
    </submittedName>
</protein>
<sequence length="258" mass="29161">MGWNKSRKIVDTYTAAHLARNSGLVSSNGAGLTFGANQGPNNGHGSYDGFPNQFQATEPHYHPPVSGLQEQDFQHQVFTAVQQILGRKRGRGRTYGRGGGRNSKATCQLYHTYGHSTPYCYKRFDSQFMRHTTANSGYNSNFQYNPQSYVPSQPYGQQQVVTPQFESPPQHSAFPLPASHYPSFRSQAYNNNQNQSLKYLTLVIKRARLLTLSLLPLRFKETWPILVLLLNIQKNITQFHLLSQFLKSLLGLVKLLIP</sequence>
<evidence type="ECO:0000313" key="1">
    <source>
        <dbReference type="EMBL" id="KAH7510522.1"/>
    </source>
</evidence>
<evidence type="ECO:0000313" key="2">
    <source>
        <dbReference type="Proteomes" id="UP000813462"/>
    </source>
</evidence>
<dbReference type="Proteomes" id="UP000813462">
    <property type="component" value="Unassembled WGS sequence"/>
</dbReference>
<reference evidence="1" key="1">
    <citation type="journal article" date="2021" name="Front. Plant Sci.">
        <title>Chromosome-Scale Genome Assembly for Chinese Sour Jujube and Insights Into Its Genome Evolution and Domestication Signature.</title>
        <authorList>
            <person name="Shen L.-Y."/>
            <person name="Luo H."/>
            <person name="Wang X.-L."/>
            <person name="Wang X.-M."/>
            <person name="Qiu X.-J."/>
            <person name="Liu H."/>
            <person name="Zhou S.-S."/>
            <person name="Jia K.-H."/>
            <person name="Nie S."/>
            <person name="Bao Y.-T."/>
            <person name="Zhang R.-G."/>
            <person name="Yun Q.-Z."/>
            <person name="Chai Y.-H."/>
            <person name="Lu J.-Y."/>
            <person name="Li Y."/>
            <person name="Zhao S.-W."/>
            <person name="Mao J.-F."/>
            <person name="Jia S.-G."/>
            <person name="Mao Y.-M."/>
        </authorList>
    </citation>
    <scope>NUCLEOTIDE SEQUENCE</scope>
    <source>
        <strain evidence="1">AT0</strain>
        <tissue evidence="1">Leaf</tissue>
    </source>
</reference>
<comment type="caution">
    <text evidence="1">The sequence shown here is derived from an EMBL/GenBank/DDBJ whole genome shotgun (WGS) entry which is preliminary data.</text>
</comment>
<organism evidence="1 2">
    <name type="scientific">Ziziphus jujuba var. spinosa</name>
    <dbReference type="NCBI Taxonomy" id="714518"/>
    <lineage>
        <taxon>Eukaryota</taxon>
        <taxon>Viridiplantae</taxon>
        <taxon>Streptophyta</taxon>
        <taxon>Embryophyta</taxon>
        <taxon>Tracheophyta</taxon>
        <taxon>Spermatophyta</taxon>
        <taxon>Magnoliopsida</taxon>
        <taxon>eudicotyledons</taxon>
        <taxon>Gunneridae</taxon>
        <taxon>Pentapetalae</taxon>
        <taxon>rosids</taxon>
        <taxon>fabids</taxon>
        <taxon>Rosales</taxon>
        <taxon>Rhamnaceae</taxon>
        <taxon>Paliureae</taxon>
        <taxon>Ziziphus</taxon>
    </lineage>
</organism>
<proteinExistence type="predicted"/>
<gene>
    <name evidence="1" type="ORF">FEM48_ZijujUnG0117400</name>
</gene>
<name>A0A978U7V8_ZIZJJ</name>